<dbReference type="PANTHER" id="PTHR32089:SF112">
    <property type="entry name" value="LYSOZYME-LIKE PROTEIN-RELATED"/>
    <property type="match status" value="1"/>
</dbReference>
<proteinExistence type="inferred from homology"/>
<dbReference type="RefSeq" id="WP_170020036.1">
    <property type="nucleotide sequence ID" value="NZ_JABCSC020000001.1"/>
</dbReference>
<dbReference type="InterPro" id="IPR004090">
    <property type="entry name" value="Chemotax_Me-accpt_rcpt"/>
</dbReference>
<evidence type="ECO:0000259" key="5">
    <source>
        <dbReference type="PROSITE" id="PS50111"/>
    </source>
</evidence>
<dbReference type="CDD" id="cd11386">
    <property type="entry name" value="MCP_signal"/>
    <property type="match status" value="1"/>
</dbReference>
<organism evidence="7 8">
    <name type="scientific">Uliginosibacterium aquaticum</name>
    <dbReference type="NCBI Taxonomy" id="2731212"/>
    <lineage>
        <taxon>Bacteria</taxon>
        <taxon>Pseudomonadati</taxon>
        <taxon>Pseudomonadota</taxon>
        <taxon>Betaproteobacteria</taxon>
        <taxon>Rhodocyclales</taxon>
        <taxon>Zoogloeaceae</taxon>
        <taxon>Uliginosibacterium</taxon>
    </lineage>
</organism>
<comment type="similarity">
    <text evidence="2">Belongs to the methyl-accepting chemotaxis (MCP) protein family.</text>
</comment>
<feature type="transmembrane region" description="Helical" evidence="4">
    <location>
        <begin position="185"/>
        <end position="206"/>
    </location>
</feature>
<sequence>MILLLGAAIILGQGLCGLWQMQRLEGKLDAGLESRLVAAELEKTGAEAQVAFKTQVQEWKNILIRGNDKALYERYLKQFGEEEARVAKALAILDAGMQRVGLDAAPVRKADSELKALGEKYRSALQQFDPADPEAGKKVDVAVRGMDRTLAAAMAELDKVIATYALEQTEHFRAEAASIMHNAQWLTAAGVVLVLAGLAGVGWFLLQSIMRSVSGLRSTMLQVEQDWDLTHRAPVSGKDELTECGVALNQMLERFQQIVREIHTRMDELARQTASIASAVDQMGHSSNAQSSAASSVAAAVEELTVSVGQVGDAAQEAEQLAGRSRSSALNGHGAVEQGNAQLQRTSLRVHQTAAVLEELGTRSDAISGIVQTVKEIADQTNLLALNAAIEAARAGEQGRGFAVVADEVRKLAEKTTSSTAQINALVKLIQESSVQAIADVRSVVQAFEEQLGLASQAEQSIGEISQAADQTTEASMRINAALREQSSASQLIAQQVEQIASMCEESNGAAQSVDHNARSLDQLAVALVETVRRFRV</sequence>
<keyword evidence="1 3" id="KW-0807">Transducer</keyword>
<protein>
    <submittedName>
        <fullName evidence="7">Methyl-accepting chemotaxis protein</fullName>
    </submittedName>
</protein>
<dbReference type="InterPro" id="IPR003660">
    <property type="entry name" value="HAMP_dom"/>
</dbReference>
<feature type="domain" description="HAMP" evidence="6">
    <location>
        <begin position="207"/>
        <end position="260"/>
    </location>
</feature>
<comment type="caution">
    <text evidence="7">The sequence shown here is derived from an EMBL/GenBank/DDBJ whole genome shotgun (WGS) entry which is preliminary data.</text>
</comment>
<dbReference type="EMBL" id="JABCSC020000001">
    <property type="protein sequence ID" value="NSL53771.1"/>
    <property type="molecule type" value="Genomic_DNA"/>
</dbReference>
<keyword evidence="4" id="KW-1133">Transmembrane helix</keyword>
<keyword evidence="4" id="KW-0472">Membrane</keyword>
<keyword evidence="8" id="KW-1185">Reference proteome</keyword>
<dbReference type="PROSITE" id="PS50885">
    <property type="entry name" value="HAMP"/>
    <property type="match status" value="1"/>
</dbReference>
<dbReference type="Pfam" id="PF00672">
    <property type="entry name" value="HAMP"/>
    <property type="match status" value="1"/>
</dbReference>
<dbReference type="SUPFAM" id="SSF58104">
    <property type="entry name" value="Methyl-accepting chemotaxis protein (MCP) signaling domain"/>
    <property type="match status" value="1"/>
</dbReference>
<evidence type="ECO:0000256" key="4">
    <source>
        <dbReference type="SAM" id="Phobius"/>
    </source>
</evidence>
<dbReference type="SMART" id="SM00283">
    <property type="entry name" value="MA"/>
    <property type="match status" value="1"/>
</dbReference>
<evidence type="ECO:0000313" key="7">
    <source>
        <dbReference type="EMBL" id="NSL53771.1"/>
    </source>
</evidence>
<dbReference type="Gene3D" id="1.10.287.950">
    <property type="entry name" value="Methyl-accepting chemotaxis protein"/>
    <property type="match status" value="1"/>
</dbReference>
<name>A0ABX2IHD0_9RHOO</name>
<evidence type="ECO:0000256" key="2">
    <source>
        <dbReference type="ARBA" id="ARBA00029447"/>
    </source>
</evidence>
<feature type="domain" description="Methyl-accepting transducer" evidence="5">
    <location>
        <begin position="265"/>
        <end position="501"/>
    </location>
</feature>
<reference evidence="7 8" key="1">
    <citation type="submission" date="2020-06" db="EMBL/GenBank/DDBJ databases">
        <title>Draft genome of Uliginosibacterium sp. IMCC34675.</title>
        <authorList>
            <person name="Song J."/>
        </authorList>
    </citation>
    <scope>NUCLEOTIDE SEQUENCE [LARGE SCALE GENOMIC DNA]</scope>
    <source>
        <strain evidence="7 8">IMCC34675</strain>
    </source>
</reference>
<dbReference type="CDD" id="cd06225">
    <property type="entry name" value="HAMP"/>
    <property type="match status" value="1"/>
</dbReference>
<dbReference type="Pfam" id="PF00015">
    <property type="entry name" value="MCPsignal"/>
    <property type="match status" value="1"/>
</dbReference>
<dbReference type="InterPro" id="IPR004089">
    <property type="entry name" value="MCPsignal_dom"/>
</dbReference>
<evidence type="ECO:0000256" key="1">
    <source>
        <dbReference type="ARBA" id="ARBA00023224"/>
    </source>
</evidence>
<evidence type="ECO:0000256" key="3">
    <source>
        <dbReference type="PROSITE-ProRule" id="PRU00284"/>
    </source>
</evidence>
<dbReference type="PROSITE" id="PS50111">
    <property type="entry name" value="CHEMOTAXIS_TRANSDUC_2"/>
    <property type="match status" value="1"/>
</dbReference>
<evidence type="ECO:0000313" key="8">
    <source>
        <dbReference type="Proteomes" id="UP000778523"/>
    </source>
</evidence>
<dbReference type="PANTHER" id="PTHR32089">
    <property type="entry name" value="METHYL-ACCEPTING CHEMOTAXIS PROTEIN MCPB"/>
    <property type="match status" value="1"/>
</dbReference>
<dbReference type="Proteomes" id="UP000778523">
    <property type="component" value="Unassembled WGS sequence"/>
</dbReference>
<gene>
    <name evidence="7" type="ORF">HJ583_001905</name>
</gene>
<dbReference type="SMART" id="SM00304">
    <property type="entry name" value="HAMP"/>
    <property type="match status" value="1"/>
</dbReference>
<evidence type="ECO:0000259" key="6">
    <source>
        <dbReference type="PROSITE" id="PS50885"/>
    </source>
</evidence>
<accession>A0ABX2IHD0</accession>
<keyword evidence="4" id="KW-0812">Transmembrane</keyword>
<dbReference type="PRINTS" id="PR00260">
    <property type="entry name" value="CHEMTRNSDUCR"/>
</dbReference>